<proteinExistence type="predicted"/>
<dbReference type="Gene3D" id="3.40.50.300">
    <property type="entry name" value="P-loop containing nucleotide triphosphate hydrolases"/>
    <property type="match status" value="1"/>
</dbReference>
<evidence type="ECO:0000313" key="2">
    <source>
        <dbReference type="EMBL" id="CUR32472.1"/>
    </source>
</evidence>
<gene>
    <name evidence="2" type="ORF">PL9214490019</name>
</gene>
<dbReference type="SUPFAM" id="SSF52540">
    <property type="entry name" value="P-loop containing nucleoside triphosphate hydrolases"/>
    <property type="match status" value="1"/>
</dbReference>
<reference evidence="3" key="1">
    <citation type="submission" date="2015-10" db="EMBL/GenBank/DDBJ databases">
        <authorList>
            <person name="Regsiter A."/>
            <person name="william w."/>
        </authorList>
    </citation>
    <scope>NUCLEOTIDE SEQUENCE [LARGE SCALE GENOMIC DNA]</scope>
</reference>
<dbReference type="STRING" id="671072.PL9214490019"/>
<dbReference type="GO" id="GO:0003720">
    <property type="term" value="F:telomerase activity"/>
    <property type="evidence" value="ECO:0007669"/>
    <property type="project" value="TreeGrafter"/>
</dbReference>
<dbReference type="GO" id="GO:0070034">
    <property type="term" value="F:telomerase RNA binding"/>
    <property type="evidence" value="ECO:0007669"/>
    <property type="project" value="TreeGrafter"/>
</dbReference>
<protein>
    <recommendedName>
        <fullName evidence="1">Orc1-like AAA ATPase domain-containing protein</fullName>
    </recommendedName>
</protein>
<dbReference type="OrthoDB" id="443465at2"/>
<dbReference type="Pfam" id="PF13191">
    <property type="entry name" value="AAA_16"/>
    <property type="match status" value="1"/>
</dbReference>
<sequence length="374" mass="43721">MINPNRSRSPTPLEAYSNSPELGEFLQQKRLNFTGRNFVFDAIKQFINRYSRGYFTLVGYPGMGKTAILVQLLNLYPDLIFTTTELDPNFSDRTLETLCHQLINRYQLTDIPLLEDSPQGGWLFSIILQKISEKLSPEQRLIIAIDGVDRIDITRQTVGSNLLYLPRYLPEKVYFILSRRPYLKIKSGLLTETPSQILDLSNYSSENQQDIQAYLQLFIHNPGFQASLNRWQIQPELGLEWLKINSENNFKYISEWIAFLMSDLSSFSPLQEHSETANLFQHITPSRLTAYYQSLWQQMTAGNPTELQLKIIAGLSQNQQGITLEAIAQQFNEDEYDIELILENWIEFLQIEMINNEIYYRLYHSHFRDFFKKL</sequence>
<dbReference type="PANTHER" id="PTHR44791">
    <property type="entry name" value="TELOMERASE PROTEIN COMPONENT 1 TEP1"/>
    <property type="match status" value="1"/>
</dbReference>
<name>A0A1J1LIY4_9CYAN</name>
<dbReference type="InterPro" id="IPR041664">
    <property type="entry name" value="AAA_16"/>
</dbReference>
<evidence type="ECO:0000259" key="1">
    <source>
        <dbReference type="Pfam" id="PF13191"/>
    </source>
</evidence>
<keyword evidence="3" id="KW-1185">Reference proteome</keyword>
<dbReference type="AlphaFoldDB" id="A0A1J1LIY4"/>
<dbReference type="GO" id="GO:0000722">
    <property type="term" value="P:telomere maintenance via recombination"/>
    <property type="evidence" value="ECO:0007669"/>
    <property type="project" value="TreeGrafter"/>
</dbReference>
<dbReference type="InterPro" id="IPR052652">
    <property type="entry name" value="Telomerase_Complex_Comp"/>
</dbReference>
<accession>A0A1J1LIY4</accession>
<dbReference type="InterPro" id="IPR027417">
    <property type="entry name" value="P-loop_NTPase"/>
</dbReference>
<dbReference type="RefSeq" id="WP_083580000.1">
    <property type="nucleotide sequence ID" value="NZ_LN889801.1"/>
</dbReference>
<feature type="domain" description="Orc1-like AAA ATPase" evidence="1">
    <location>
        <begin position="33"/>
        <end position="166"/>
    </location>
</feature>
<dbReference type="EMBL" id="CZDF01000154">
    <property type="protein sequence ID" value="CUR32472.1"/>
    <property type="molecule type" value="Genomic_DNA"/>
</dbReference>
<dbReference type="Proteomes" id="UP000184315">
    <property type="component" value="Unassembled WGS sequence"/>
</dbReference>
<dbReference type="PANTHER" id="PTHR44791:SF1">
    <property type="entry name" value="TELOMERASE PROTEIN COMPONENT 1"/>
    <property type="match status" value="1"/>
</dbReference>
<evidence type="ECO:0000313" key="3">
    <source>
        <dbReference type="Proteomes" id="UP000184315"/>
    </source>
</evidence>
<organism evidence="2 3">
    <name type="scientific">Planktothrix tepida PCC 9214</name>
    <dbReference type="NCBI Taxonomy" id="671072"/>
    <lineage>
        <taxon>Bacteria</taxon>
        <taxon>Bacillati</taxon>
        <taxon>Cyanobacteriota</taxon>
        <taxon>Cyanophyceae</taxon>
        <taxon>Oscillatoriophycideae</taxon>
        <taxon>Oscillatoriales</taxon>
        <taxon>Microcoleaceae</taxon>
        <taxon>Planktothrix</taxon>
    </lineage>
</organism>